<comment type="caution">
    <text evidence="2">The sequence shown here is derived from an EMBL/GenBank/DDBJ whole genome shotgun (WGS) entry which is preliminary data.</text>
</comment>
<proteinExistence type="predicted"/>
<evidence type="ECO:0000256" key="1">
    <source>
        <dbReference type="SAM" id="MobiDB-lite"/>
    </source>
</evidence>
<dbReference type="Gene3D" id="3.80.10.10">
    <property type="entry name" value="Ribonuclease Inhibitor"/>
    <property type="match status" value="1"/>
</dbReference>
<organism evidence="2 3">
    <name type="scientific">Lunasporangiospora selenospora</name>
    <dbReference type="NCBI Taxonomy" id="979761"/>
    <lineage>
        <taxon>Eukaryota</taxon>
        <taxon>Fungi</taxon>
        <taxon>Fungi incertae sedis</taxon>
        <taxon>Mucoromycota</taxon>
        <taxon>Mortierellomycotina</taxon>
        <taxon>Mortierellomycetes</taxon>
        <taxon>Mortierellales</taxon>
        <taxon>Mortierellaceae</taxon>
        <taxon>Lunasporangiospora</taxon>
    </lineage>
</organism>
<dbReference type="Proteomes" id="UP000780801">
    <property type="component" value="Unassembled WGS sequence"/>
</dbReference>
<dbReference type="InterPro" id="IPR032675">
    <property type="entry name" value="LRR_dom_sf"/>
</dbReference>
<keyword evidence="3" id="KW-1185">Reference proteome</keyword>
<accession>A0A9P6KHY7</accession>
<reference evidence="2" key="1">
    <citation type="journal article" date="2020" name="Fungal Divers.">
        <title>Resolving the Mortierellaceae phylogeny through synthesis of multi-gene phylogenetics and phylogenomics.</title>
        <authorList>
            <person name="Vandepol N."/>
            <person name="Liber J."/>
            <person name="Desiro A."/>
            <person name="Na H."/>
            <person name="Kennedy M."/>
            <person name="Barry K."/>
            <person name="Grigoriev I.V."/>
            <person name="Miller A.N."/>
            <person name="O'Donnell K."/>
            <person name="Stajich J.E."/>
            <person name="Bonito G."/>
        </authorList>
    </citation>
    <scope>NUCLEOTIDE SEQUENCE</scope>
    <source>
        <strain evidence="2">KOD1015</strain>
    </source>
</reference>
<feature type="region of interest" description="Disordered" evidence="1">
    <location>
        <begin position="764"/>
        <end position="786"/>
    </location>
</feature>
<gene>
    <name evidence="2" type="ORF">BGW38_001341</name>
</gene>
<dbReference type="EMBL" id="JAABOA010000142">
    <property type="protein sequence ID" value="KAF9585656.1"/>
    <property type="molecule type" value="Genomic_DNA"/>
</dbReference>
<evidence type="ECO:0000313" key="3">
    <source>
        <dbReference type="Proteomes" id="UP000780801"/>
    </source>
</evidence>
<dbReference type="OrthoDB" id="2372606at2759"/>
<protein>
    <submittedName>
        <fullName evidence="2">Uncharacterized protein</fullName>
    </submittedName>
</protein>
<dbReference type="AlphaFoldDB" id="A0A9P6KHY7"/>
<evidence type="ECO:0000313" key="2">
    <source>
        <dbReference type="EMBL" id="KAF9585656.1"/>
    </source>
</evidence>
<sequence length="786" mass="90377">MFTQPLCLPPECIQSILQVLIDERELSTLVSMLLVSKSMFEVTVPVLYRNPFGLISLDKRKSAIPLAKLIRLLIPHKEKGSIYSLRNVVNALIEPKTAGKPQEGATEQEDYRVYLRHIIIRHQHEGLLTMALYDISETEELAMYCDFRAIIQELIRELVELTAEQLVSLSIPIWDCAWYLTQVRRFKAVKQIEFDEFQSDMFGCMISSSDFPRRSSPPPPPAEMELFVIEHTKTFPGVLRSIGRYPLKFDSKKTKCSNMHLVQMSKHLPPLHNLRRLDKTSMIRMFSQADKPNLELLESIEITTDIEKNIQRLIMEMGPFLQNCRQLKRIHWVNPPHNILSWAIQERKQWDKSINKAGSSKEEKRQCDQEQSLVPLESITLKGVPLDETPPTGGDNYTQLVNNILFSFGDSLKDLQIEFYKPGYDYCHGKVEIIIGDGLISRLLHLRQLRIFAPHEVSVCLQPEILNGAPLTNLKIENETPYDIEEAIYYIKASWLMPIQLPDLKEISLEGPSSLTFHLDTFKSTPQLEILELSVDSWINHKTLMGRPFSDLLFKHLRMLESVSWNWHLPHLTKINLSGSFASHFKFDMLEYCPLLQVLHLTSNHGKKIVTSLLRSQRNAGDGSTSGAKMYIQAPKLVELKLEGWRISSSAWRVLLEDVAPGVMVLSSEGSTGFNMATWLQLIAEMPRVQLVRPEWSSLKGQLSSLFTSKSPKQHSTQDENFLMKEYIGVYLSGWKFLKRQVPFFMEEGVTLPDMPELELFQESSMRDDWDDESEGGYIDDYSDFE</sequence>
<name>A0A9P6KHY7_9FUNG</name>
<dbReference type="SUPFAM" id="SSF52047">
    <property type="entry name" value="RNI-like"/>
    <property type="match status" value="1"/>
</dbReference>